<accession>A0A7I7VWA6</accession>
<feature type="region of interest" description="Disordered" evidence="1">
    <location>
        <begin position="76"/>
        <end position="101"/>
    </location>
</feature>
<dbReference type="RefSeq" id="WP_133055518.1">
    <property type="nucleotide sequence ID" value="NZ_AP022605.1"/>
</dbReference>
<evidence type="ECO:0000256" key="1">
    <source>
        <dbReference type="SAM" id="MobiDB-lite"/>
    </source>
</evidence>
<reference evidence="2 3" key="1">
    <citation type="journal article" date="2019" name="Emerg. Microbes Infect.">
        <title>Comprehensive subspecies identification of 175 nontuberculous mycobacteria species based on 7547 genomic profiles.</title>
        <authorList>
            <person name="Matsumoto Y."/>
            <person name="Kinjo T."/>
            <person name="Motooka D."/>
            <person name="Nabeya D."/>
            <person name="Jung N."/>
            <person name="Uechi K."/>
            <person name="Horii T."/>
            <person name="Iida T."/>
            <person name="Fujita J."/>
            <person name="Nakamura S."/>
        </authorList>
    </citation>
    <scope>NUCLEOTIDE SEQUENCE [LARGE SCALE GENOMIC DNA]</scope>
    <source>
        <strain evidence="2 3">JCM 12405</strain>
    </source>
</reference>
<feature type="compositionally biased region" description="Basic and acidic residues" evidence="1">
    <location>
        <begin position="89"/>
        <end position="101"/>
    </location>
</feature>
<evidence type="ECO:0000313" key="3">
    <source>
        <dbReference type="Proteomes" id="UP000467201"/>
    </source>
</evidence>
<protein>
    <submittedName>
        <fullName evidence="2">Uncharacterized protein</fullName>
    </submittedName>
</protein>
<dbReference type="EMBL" id="AP022605">
    <property type="protein sequence ID" value="BBZ09127.1"/>
    <property type="molecule type" value="Genomic_DNA"/>
</dbReference>
<evidence type="ECO:0000313" key="2">
    <source>
        <dbReference type="EMBL" id="BBZ09127.1"/>
    </source>
</evidence>
<dbReference type="AlphaFoldDB" id="A0A7I7VWA6"/>
<dbReference type="OrthoDB" id="9797931at2"/>
<proteinExistence type="predicted"/>
<dbReference type="Proteomes" id="UP000467201">
    <property type="component" value="Chromosome"/>
</dbReference>
<sequence length="101" mass="10570">MKSDGLPEGTVDEVRRLAGGNWRTPARPAVSSTPTSAATRVSPCSAAADSIHIVLAYDPRRFVSTLTAIAEGAIDGLDGVGHASTSLSRPDRDAKRGGRRR</sequence>
<name>A0A7I7VWA6_9MYCO</name>
<dbReference type="KEGG" id="mdr:MDOR_32960"/>
<organism evidence="2 3">
    <name type="scientific">Mycolicibacterium doricum</name>
    <dbReference type="NCBI Taxonomy" id="126673"/>
    <lineage>
        <taxon>Bacteria</taxon>
        <taxon>Bacillati</taxon>
        <taxon>Actinomycetota</taxon>
        <taxon>Actinomycetes</taxon>
        <taxon>Mycobacteriales</taxon>
        <taxon>Mycobacteriaceae</taxon>
        <taxon>Mycolicibacterium</taxon>
    </lineage>
</organism>
<gene>
    <name evidence="2" type="ORF">MDOR_32960</name>
</gene>
<feature type="region of interest" description="Disordered" evidence="1">
    <location>
        <begin position="1"/>
        <end position="38"/>
    </location>
</feature>